<evidence type="ECO:0000313" key="2">
    <source>
        <dbReference type="EMBL" id="QJR30463.1"/>
    </source>
</evidence>
<evidence type="ECO:0000313" key="3">
    <source>
        <dbReference type="Proteomes" id="UP000501130"/>
    </source>
</evidence>
<keyword evidence="3" id="KW-1185">Reference proteome</keyword>
<gene>
    <name evidence="2" type="ORF">HKT17_12535</name>
</gene>
<sequence>MLDTNTPDKFIFHGAGREYFKIWLVNLVLTIATLGIYAAWAKVRTRKYFYQSTELNGNRFDYHGDPKAILKGNLLVVCIALTYVFSSAYSPGFAGLIMLSVIFLMPLFLVMSLRFHLANSSYRGLRFRFNGAAKRAYGKLMVTILISLGFFVVLGMVLGIGRGLINLEFSGVTSVLMIIAASLLLGTGIAFILAMFISGLRLFVMNHSKFGNAELKCGAQFGEFGKTTLKSTFLAGLALFLLAIAAFAINMSLFTDAFDFSMPLSEETPTTEDSAAQEQAHVAMQAMAMLSSLGAIALLAYLVLFAFGAYLKTAIDNLMWNNTTLANQHRFKSTASPIAATWIHISNILLIVCTMGLFLPFARIRSTRYRITHMAFVPVGSIDEIMREEQSKQKAFGDSMGDALGLELGI</sequence>
<keyword evidence="1" id="KW-0812">Transmembrane</keyword>
<keyword evidence="1" id="KW-0472">Membrane</keyword>
<feature type="transmembrane region" description="Helical" evidence="1">
    <location>
        <begin position="339"/>
        <end position="362"/>
    </location>
</feature>
<organism evidence="2 3">
    <name type="scientific">Limnobacter profundi</name>
    <dbReference type="NCBI Taxonomy" id="2732163"/>
    <lineage>
        <taxon>Bacteria</taxon>
        <taxon>Pseudomonadati</taxon>
        <taxon>Pseudomonadota</taxon>
        <taxon>Betaproteobacteria</taxon>
        <taxon>Burkholderiales</taxon>
        <taxon>Burkholderiaceae</taxon>
        <taxon>Limnobacter</taxon>
    </lineage>
</organism>
<feature type="transmembrane region" description="Helical" evidence="1">
    <location>
        <begin position="172"/>
        <end position="197"/>
    </location>
</feature>
<dbReference type="InterPro" id="IPR010295">
    <property type="entry name" value="DUF898"/>
</dbReference>
<feature type="transmembrane region" description="Helical" evidence="1">
    <location>
        <begin position="288"/>
        <end position="311"/>
    </location>
</feature>
<evidence type="ECO:0000256" key="1">
    <source>
        <dbReference type="SAM" id="Phobius"/>
    </source>
</evidence>
<feature type="transmembrane region" description="Helical" evidence="1">
    <location>
        <begin position="233"/>
        <end position="254"/>
    </location>
</feature>
<reference evidence="2 3" key="1">
    <citation type="submission" date="2020-05" db="EMBL/GenBank/DDBJ databases">
        <title>Compete genome of Limnobacter sp. SAORIC-580.</title>
        <authorList>
            <person name="Song J."/>
            <person name="Cho J.-C."/>
        </authorList>
    </citation>
    <scope>NUCLEOTIDE SEQUENCE [LARGE SCALE GENOMIC DNA]</scope>
    <source>
        <strain evidence="2 3">SAORIC-580</strain>
    </source>
</reference>
<feature type="transmembrane region" description="Helical" evidence="1">
    <location>
        <begin position="20"/>
        <end position="40"/>
    </location>
</feature>
<proteinExistence type="predicted"/>
<keyword evidence="1" id="KW-1133">Transmembrane helix</keyword>
<accession>A0ABX6N7R4</accession>
<feature type="transmembrane region" description="Helical" evidence="1">
    <location>
        <begin position="68"/>
        <end position="86"/>
    </location>
</feature>
<dbReference type="EMBL" id="CP053084">
    <property type="protein sequence ID" value="QJR30463.1"/>
    <property type="molecule type" value="Genomic_DNA"/>
</dbReference>
<name>A0ABX6N7R4_9BURK</name>
<dbReference type="Pfam" id="PF05987">
    <property type="entry name" value="DUF898"/>
    <property type="match status" value="1"/>
</dbReference>
<feature type="transmembrane region" description="Helical" evidence="1">
    <location>
        <begin position="92"/>
        <end position="115"/>
    </location>
</feature>
<dbReference type="Proteomes" id="UP000501130">
    <property type="component" value="Chromosome"/>
</dbReference>
<feature type="transmembrane region" description="Helical" evidence="1">
    <location>
        <begin position="136"/>
        <end position="160"/>
    </location>
</feature>
<dbReference type="RefSeq" id="WP_171100491.1">
    <property type="nucleotide sequence ID" value="NZ_CP053084.1"/>
</dbReference>
<protein>
    <submittedName>
        <fullName evidence="2">DUF898 domain-containing protein</fullName>
    </submittedName>
</protein>